<dbReference type="InterPro" id="IPR012677">
    <property type="entry name" value="Nucleotide-bd_a/b_plait_sf"/>
</dbReference>
<dbReference type="SMART" id="SM00363">
    <property type="entry name" value="S4"/>
    <property type="match status" value="1"/>
</dbReference>
<dbReference type="RefSeq" id="WP_109730374.1">
    <property type="nucleotide sequence ID" value="NZ_BAAACK010000004.1"/>
</dbReference>
<dbReference type="OrthoDB" id="9812787at2"/>
<dbReference type="Proteomes" id="UP000245845">
    <property type="component" value="Unassembled WGS sequence"/>
</dbReference>
<keyword evidence="1" id="KW-0694">RNA-binding</keyword>
<dbReference type="Pfam" id="PF01479">
    <property type="entry name" value="S4"/>
    <property type="match status" value="1"/>
</dbReference>
<dbReference type="Gene3D" id="3.30.70.330">
    <property type="match status" value="1"/>
</dbReference>
<dbReference type="EMBL" id="QGDL01000003">
    <property type="protein sequence ID" value="PWJ30738.1"/>
    <property type="molecule type" value="Genomic_DNA"/>
</dbReference>
<gene>
    <name evidence="3" type="ORF">A8806_103142</name>
</gene>
<evidence type="ECO:0000256" key="1">
    <source>
        <dbReference type="PROSITE-ProRule" id="PRU00182"/>
    </source>
</evidence>
<reference evidence="3 4" key="1">
    <citation type="submission" date="2018-05" db="EMBL/GenBank/DDBJ databases">
        <title>The Hungate 1000. A catalogue of reference genomes from the rumen microbiome.</title>
        <authorList>
            <person name="Kelly W."/>
        </authorList>
    </citation>
    <scope>NUCLEOTIDE SEQUENCE [LARGE SCALE GENOMIC DNA]</scope>
    <source>
        <strain evidence="3 4">NLAE-zl-C242</strain>
    </source>
</reference>
<dbReference type="SUPFAM" id="SSF55174">
    <property type="entry name" value="Alpha-L RNA-binding motif"/>
    <property type="match status" value="1"/>
</dbReference>
<evidence type="ECO:0000259" key="2">
    <source>
        <dbReference type="SMART" id="SM00363"/>
    </source>
</evidence>
<evidence type="ECO:0000313" key="4">
    <source>
        <dbReference type="Proteomes" id="UP000245845"/>
    </source>
</evidence>
<evidence type="ECO:0000313" key="3">
    <source>
        <dbReference type="EMBL" id="PWJ30738.1"/>
    </source>
</evidence>
<dbReference type="CDD" id="cd00165">
    <property type="entry name" value="S4"/>
    <property type="match status" value="1"/>
</dbReference>
<dbReference type="PANTHER" id="PTHR13633:SF3">
    <property type="entry name" value="MITOCHONDRIAL TRANSCRIPTION RESCUE FACTOR 1"/>
    <property type="match status" value="1"/>
</dbReference>
<dbReference type="GO" id="GO:0003723">
    <property type="term" value="F:RNA binding"/>
    <property type="evidence" value="ECO:0007669"/>
    <property type="project" value="UniProtKB-KW"/>
</dbReference>
<name>A0A2Y9BAH9_9FIRM</name>
<dbReference type="InterPro" id="IPR040591">
    <property type="entry name" value="RqcP2_RBD"/>
</dbReference>
<feature type="domain" description="RNA-binding S4" evidence="2">
    <location>
        <begin position="190"/>
        <end position="258"/>
    </location>
</feature>
<protein>
    <submittedName>
        <fullName evidence="3">RNA-binding protein YlmH</fullName>
    </submittedName>
</protein>
<dbReference type="Pfam" id="PF17774">
    <property type="entry name" value="YlmH_RBD"/>
    <property type="match status" value="1"/>
</dbReference>
<dbReference type="PANTHER" id="PTHR13633">
    <property type="entry name" value="MITOCHONDRIAL TRANSCRIPTION RESCUE FACTOR 1"/>
    <property type="match status" value="1"/>
</dbReference>
<sequence length="266" mass="30313">MLKEEQLLEKRLIELSKTAYHRDIITYSDFLNLNELNILHSLPKDQLYTRYITFGGYELAERQMAAFIPDALYLRGASDSGEEQAVLADSCNFPFCVLSIEPLHNKYAEELTHRDYLGAILNLGIERSKLGDIIIDGKQAYIFIQSALCVFLKDELTRVRHTGVLLKEVTLEDCHYSPRYEELKGTVASVRLDSLLALAFSSSRTKLTGLIEGAKVFVNGRLMTTNSYQVREGDIISVRGMGKFRYIGTLSRTKKNRIFVTIHKYI</sequence>
<keyword evidence="4" id="KW-1185">Reference proteome</keyword>
<dbReference type="InterPro" id="IPR036986">
    <property type="entry name" value="S4_RNA-bd_sf"/>
</dbReference>
<dbReference type="PROSITE" id="PS50889">
    <property type="entry name" value="S4"/>
    <property type="match status" value="1"/>
</dbReference>
<dbReference type="AlphaFoldDB" id="A0A2Y9BAH9"/>
<comment type="caution">
    <text evidence="3">The sequence shown here is derived from an EMBL/GenBank/DDBJ whole genome shotgun (WGS) entry which is preliminary data.</text>
</comment>
<proteinExistence type="predicted"/>
<dbReference type="Gene3D" id="3.30.1370.160">
    <property type="match status" value="1"/>
</dbReference>
<organism evidence="3 4">
    <name type="scientific">Faecalicatena orotica</name>
    <dbReference type="NCBI Taxonomy" id="1544"/>
    <lineage>
        <taxon>Bacteria</taxon>
        <taxon>Bacillati</taxon>
        <taxon>Bacillota</taxon>
        <taxon>Clostridia</taxon>
        <taxon>Lachnospirales</taxon>
        <taxon>Lachnospiraceae</taxon>
        <taxon>Faecalicatena</taxon>
    </lineage>
</organism>
<dbReference type="InterPro" id="IPR002942">
    <property type="entry name" value="S4_RNA-bd"/>
</dbReference>
<dbReference type="Gene3D" id="3.10.290.10">
    <property type="entry name" value="RNA-binding S4 domain"/>
    <property type="match status" value="1"/>
</dbReference>
<accession>A0A2Y9BAH9</accession>